<dbReference type="Pfam" id="PF01638">
    <property type="entry name" value="HxlR"/>
    <property type="match status" value="1"/>
</dbReference>
<dbReference type="InterPro" id="IPR036390">
    <property type="entry name" value="WH_DNA-bd_sf"/>
</dbReference>
<keyword evidence="1" id="KW-0805">Transcription regulation</keyword>
<dbReference type="RefSeq" id="WP_012794268.1">
    <property type="nucleotide sequence ID" value="NC_013132.1"/>
</dbReference>
<reference evidence="5 6" key="2">
    <citation type="journal article" date="2010" name="Stand. Genomic Sci.">
        <title>Complete genome sequence of Chitinophaga pinensis type strain (UQM 2034).</title>
        <authorList>
            <person name="Glavina Del Rio T."/>
            <person name="Abt B."/>
            <person name="Spring S."/>
            <person name="Lapidus A."/>
            <person name="Nolan M."/>
            <person name="Tice H."/>
            <person name="Copeland A."/>
            <person name="Cheng J.F."/>
            <person name="Chen F."/>
            <person name="Bruce D."/>
            <person name="Goodwin L."/>
            <person name="Pitluck S."/>
            <person name="Ivanova N."/>
            <person name="Mavromatis K."/>
            <person name="Mikhailova N."/>
            <person name="Pati A."/>
            <person name="Chen A."/>
            <person name="Palaniappan K."/>
            <person name="Land M."/>
            <person name="Hauser L."/>
            <person name="Chang Y.J."/>
            <person name="Jeffries C.D."/>
            <person name="Chain P."/>
            <person name="Saunders E."/>
            <person name="Detter J.C."/>
            <person name="Brettin T."/>
            <person name="Rohde M."/>
            <person name="Goker M."/>
            <person name="Bristow J."/>
            <person name="Eisen J.A."/>
            <person name="Markowitz V."/>
            <person name="Hugenholtz P."/>
            <person name="Kyrpides N.C."/>
            <person name="Klenk H.P."/>
            <person name="Lucas S."/>
        </authorList>
    </citation>
    <scope>NUCLEOTIDE SEQUENCE [LARGE SCALE GENOMIC DNA]</scope>
    <source>
        <strain evidence="6">ATCC 43595 / DSM 2588 / LMG 13176 / NBRC 15968 / NCIMB 11800 / UQM 2034</strain>
    </source>
</reference>
<keyword evidence="3" id="KW-0804">Transcription</keyword>
<dbReference type="KEGG" id="cpi:Cpin_6703"/>
<dbReference type="InterPro" id="IPR002577">
    <property type="entry name" value="HTH_HxlR"/>
</dbReference>
<evidence type="ECO:0000313" key="5">
    <source>
        <dbReference type="EMBL" id="ACU64105.1"/>
    </source>
</evidence>
<name>A0A979GBC4_CHIPD</name>
<dbReference type="GO" id="GO:0003677">
    <property type="term" value="F:DNA binding"/>
    <property type="evidence" value="ECO:0007669"/>
    <property type="project" value="UniProtKB-KW"/>
</dbReference>
<dbReference type="PANTHER" id="PTHR33204">
    <property type="entry name" value="TRANSCRIPTIONAL REGULATOR, MARR FAMILY"/>
    <property type="match status" value="1"/>
</dbReference>
<reference evidence="6" key="1">
    <citation type="submission" date="2009-08" db="EMBL/GenBank/DDBJ databases">
        <title>The complete genome of Chitinophaga pinensis DSM 2588.</title>
        <authorList>
            <consortium name="US DOE Joint Genome Institute (JGI-PGF)"/>
            <person name="Lucas S."/>
            <person name="Copeland A."/>
            <person name="Lapidus A."/>
            <person name="Glavina del Rio T."/>
            <person name="Dalin E."/>
            <person name="Tice H."/>
            <person name="Bruce D."/>
            <person name="Goodwin L."/>
            <person name="Pitluck S."/>
            <person name="Kyrpides N."/>
            <person name="Mavromatis K."/>
            <person name="Ivanova N."/>
            <person name="Mikhailova N."/>
            <person name="Sims D."/>
            <person name="Meinche L."/>
            <person name="Brettin T."/>
            <person name="Detter J.C."/>
            <person name="Han C."/>
            <person name="Larimer F."/>
            <person name="Land M."/>
            <person name="Hauser L."/>
            <person name="Markowitz V."/>
            <person name="Cheng J.-F."/>
            <person name="Hugenholtz P."/>
            <person name="Woyke T."/>
            <person name="Wu D."/>
            <person name="Spring S."/>
            <person name="Klenk H.-P."/>
            <person name="Eisen J.A."/>
        </authorList>
    </citation>
    <scope>NUCLEOTIDE SEQUENCE [LARGE SCALE GENOMIC DNA]</scope>
    <source>
        <strain evidence="6">ATCC 43595 / DSM 2588 / LMG 13176 / NBRC 15968 / NCIMB 11800 / UQM 2034</strain>
    </source>
</reference>
<dbReference type="EMBL" id="CP001699">
    <property type="protein sequence ID" value="ACU64105.1"/>
    <property type="molecule type" value="Genomic_DNA"/>
</dbReference>
<accession>A0A979GBC4</accession>
<dbReference type="InterPro" id="IPR036388">
    <property type="entry name" value="WH-like_DNA-bd_sf"/>
</dbReference>
<dbReference type="AlphaFoldDB" id="A0A979GBC4"/>
<keyword evidence="2" id="KW-0238">DNA-binding</keyword>
<gene>
    <name evidence="5" type="ordered locus">Cpin_6703</name>
</gene>
<evidence type="ECO:0000256" key="2">
    <source>
        <dbReference type="ARBA" id="ARBA00023125"/>
    </source>
</evidence>
<organism evidence="5 6">
    <name type="scientific">Chitinophaga pinensis (strain ATCC 43595 / DSM 2588 / LMG 13176 / NBRC 15968 / NCIMB 11800 / UQM 2034)</name>
    <dbReference type="NCBI Taxonomy" id="485918"/>
    <lineage>
        <taxon>Bacteria</taxon>
        <taxon>Pseudomonadati</taxon>
        <taxon>Bacteroidota</taxon>
        <taxon>Chitinophagia</taxon>
        <taxon>Chitinophagales</taxon>
        <taxon>Chitinophagaceae</taxon>
        <taxon>Chitinophaga</taxon>
    </lineage>
</organism>
<dbReference type="OrthoDB" id="8231503at2"/>
<evidence type="ECO:0000256" key="3">
    <source>
        <dbReference type="ARBA" id="ARBA00023163"/>
    </source>
</evidence>
<dbReference type="Proteomes" id="UP000002215">
    <property type="component" value="Chromosome"/>
</dbReference>
<proteinExistence type="predicted"/>
<dbReference type="SUPFAM" id="SSF46785">
    <property type="entry name" value="Winged helix' DNA-binding domain"/>
    <property type="match status" value="1"/>
</dbReference>
<protein>
    <submittedName>
        <fullName evidence="5">Transcriptional regulator, HxlR family</fullName>
    </submittedName>
</protein>
<evidence type="ECO:0000256" key="1">
    <source>
        <dbReference type="ARBA" id="ARBA00023015"/>
    </source>
</evidence>
<feature type="domain" description="HTH hxlR-type" evidence="4">
    <location>
        <begin position="14"/>
        <end position="112"/>
    </location>
</feature>
<evidence type="ECO:0000259" key="4">
    <source>
        <dbReference type="PROSITE" id="PS51118"/>
    </source>
</evidence>
<dbReference type="PANTHER" id="PTHR33204:SF29">
    <property type="entry name" value="TRANSCRIPTIONAL REGULATOR"/>
    <property type="match status" value="1"/>
</dbReference>
<evidence type="ECO:0000313" key="6">
    <source>
        <dbReference type="Proteomes" id="UP000002215"/>
    </source>
</evidence>
<sequence length="133" mass="15030">MQTYERKTPEDLDCGITVFMKVLGAKWKPCIVDLINRGYKRPSEIQRKLITATPRVVEMQLSELEIFGILSKKVHKGFPLHVEYSLTAMGQSILPVILSMDQWGATYSDKVKKVVNGKTNTPQSLPCLHPVTE</sequence>
<dbReference type="PROSITE" id="PS51118">
    <property type="entry name" value="HTH_HXLR"/>
    <property type="match status" value="1"/>
</dbReference>
<dbReference type="Gene3D" id="1.10.10.10">
    <property type="entry name" value="Winged helix-like DNA-binding domain superfamily/Winged helix DNA-binding domain"/>
    <property type="match status" value="1"/>
</dbReference>